<comment type="caution">
    <text evidence="2">Lacks conserved residue(s) required for the propagation of feature annotation.</text>
</comment>
<dbReference type="InterPro" id="IPR001627">
    <property type="entry name" value="Semap_dom"/>
</dbReference>
<dbReference type="GeneTree" id="ENSGT01050000244850"/>
<dbReference type="InterPro" id="IPR036352">
    <property type="entry name" value="Semap_dom_sf"/>
</dbReference>
<dbReference type="GO" id="GO:0050772">
    <property type="term" value="P:positive regulation of axonogenesis"/>
    <property type="evidence" value="ECO:0007669"/>
    <property type="project" value="TreeGrafter"/>
</dbReference>
<organism evidence="4 5">
    <name type="scientific">Eptatretus burgeri</name>
    <name type="common">Inshore hagfish</name>
    <dbReference type="NCBI Taxonomy" id="7764"/>
    <lineage>
        <taxon>Eukaryota</taxon>
        <taxon>Metazoa</taxon>
        <taxon>Chordata</taxon>
        <taxon>Craniata</taxon>
        <taxon>Vertebrata</taxon>
        <taxon>Cyclostomata</taxon>
        <taxon>Myxini</taxon>
        <taxon>Myxiniformes</taxon>
        <taxon>Myxinidae</taxon>
        <taxon>Eptatretinae</taxon>
        <taxon>Eptatretus</taxon>
    </lineage>
</organism>
<dbReference type="GO" id="GO:0008360">
    <property type="term" value="P:regulation of cell shape"/>
    <property type="evidence" value="ECO:0007669"/>
    <property type="project" value="TreeGrafter"/>
</dbReference>
<dbReference type="SUPFAM" id="SSF101912">
    <property type="entry name" value="Sema domain"/>
    <property type="match status" value="1"/>
</dbReference>
<name>A0A8C4R1Q8_EPTBU</name>
<reference evidence="4" key="2">
    <citation type="submission" date="2025-09" db="UniProtKB">
        <authorList>
            <consortium name="Ensembl"/>
        </authorList>
    </citation>
    <scope>IDENTIFICATION</scope>
</reference>
<sequence length="288" mass="31896">MLICLARRLSPSLMRSFPGDPGNYKHHFLLAFLMNDKGYFLFTRQEAPGAGERYRTYVARLCMLENPFLSHLEVPLACKQGTETFSVARAGLFGPLGAELAAQLPGRQPKASGESALYIEFGSSLTSETSALCVFTLSQIDNTVEEIRKACYHGDVNKARTEYVHSVHCKLQSRPNSDLDCGADHLPHPIAGLQPILATSVLTHIFPRRITAIAVLTEDNLTIAFLGDRNGHITKVYVQGNEISDDGVMVYGLSSAVSRHMIFDLSWEHFYAMSETQVGKHQVIVPRQ</sequence>
<feature type="domain" description="Sema" evidence="3">
    <location>
        <begin position="1"/>
        <end position="283"/>
    </location>
</feature>
<dbReference type="AlphaFoldDB" id="A0A8C4R1Q8"/>
<accession>A0A8C4R1Q8</accession>
<evidence type="ECO:0000313" key="4">
    <source>
        <dbReference type="Ensembl" id="ENSEBUP00000022871.1"/>
    </source>
</evidence>
<dbReference type="GO" id="GO:0002116">
    <property type="term" value="C:semaphorin receptor complex"/>
    <property type="evidence" value="ECO:0007669"/>
    <property type="project" value="TreeGrafter"/>
</dbReference>
<evidence type="ECO:0000313" key="5">
    <source>
        <dbReference type="Proteomes" id="UP000694388"/>
    </source>
</evidence>
<evidence type="ECO:0000259" key="3">
    <source>
        <dbReference type="PROSITE" id="PS51004"/>
    </source>
</evidence>
<dbReference type="GO" id="GO:0017154">
    <property type="term" value="F:semaphorin receptor activity"/>
    <property type="evidence" value="ECO:0007669"/>
    <property type="project" value="InterPro"/>
</dbReference>
<dbReference type="InterPro" id="IPR015943">
    <property type="entry name" value="WD40/YVTN_repeat-like_dom_sf"/>
</dbReference>
<proteinExistence type="predicted"/>
<dbReference type="Ensembl" id="ENSEBUT00000023447.1">
    <property type="protein sequence ID" value="ENSEBUP00000022871.1"/>
    <property type="gene ID" value="ENSEBUG00000014099.1"/>
</dbReference>
<dbReference type="Gene3D" id="2.130.10.10">
    <property type="entry name" value="YVTN repeat-like/Quinoprotein amine dehydrogenase"/>
    <property type="match status" value="1"/>
</dbReference>
<dbReference type="PANTHER" id="PTHR22625">
    <property type="entry name" value="PLEXIN"/>
    <property type="match status" value="1"/>
</dbReference>
<keyword evidence="1" id="KW-0325">Glycoprotein</keyword>
<dbReference type="GO" id="GO:0030334">
    <property type="term" value="P:regulation of cell migration"/>
    <property type="evidence" value="ECO:0007669"/>
    <property type="project" value="TreeGrafter"/>
</dbReference>
<dbReference type="Pfam" id="PF01403">
    <property type="entry name" value="Sema"/>
    <property type="match status" value="1"/>
</dbReference>
<keyword evidence="5" id="KW-1185">Reference proteome</keyword>
<dbReference type="InterPro" id="IPR031148">
    <property type="entry name" value="Plexin"/>
</dbReference>
<protein>
    <recommendedName>
        <fullName evidence="3">Sema domain-containing protein</fullName>
    </recommendedName>
</protein>
<evidence type="ECO:0000256" key="1">
    <source>
        <dbReference type="ARBA" id="ARBA00023180"/>
    </source>
</evidence>
<dbReference type="PANTHER" id="PTHR22625:SF44">
    <property type="entry name" value="PLEXIN-B"/>
    <property type="match status" value="1"/>
</dbReference>
<evidence type="ECO:0000256" key="2">
    <source>
        <dbReference type="PROSITE-ProRule" id="PRU00352"/>
    </source>
</evidence>
<dbReference type="SMART" id="SM00630">
    <property type="entry name" value="Sema"/>
    <property type="match status" value="1"/>
</dbReference>
<dbReference type="GO" id="GO:0007162">
    <property type="term" value="P:negative regulation of cell adhesion"/>
    <property type="evidence" value="ECO:0007669"/>
    <property type="project" value="TreeGrafter"/>
</dbReference>
<dbReference type="Proteomes" id="UP000694388">
    <property type="component" value="Unplaced"/>
</dbReference>
<reference evidence="4" key="1">
    <citation type="submission" date="2025-08" db="UniProtKB">
        <authorList>
            <consortium name="Ensembl"/>
        </authorList>
    </citation>
    <scope>IDENTIFICATION</scope>
</reference>
<dbReference type="PROSITE" id="PS51004">
    <property type="entry name" value="SEMA"/>
    <property type="match status" value="1"/>
</dbReference>
<dbReference type="GO" id="GO:0005886">
    <property type="term" value="C:plasma membrane"/>
    <property type="evidence" value="ECO:0007669"/>
    <property type="project" value="TreeGrafter"/>
</dbReference>